<evidence type="ECO:0000256" key="1">
    <source>
        <dbReference type="ARBA" id="ARBA00001947"/>
    </source>
</evidence>
<feature type="domain" description="Peptidase M14" evidence="12">
    <location>
        <begin position="62"/>
        <end position="359"/>
    </location>
</feature>
<dbReference type="InterPro" id="IPR057247">
    <property type="entry name" value="CARBOXYPEPT_ZN_2"/>
</dbReference>
<gene>
    <name evidence="13" type="ORF">CAUJ_LOCUS3435</name>
</gene>
<dbReference type="Proteomes" id="UP000835052">
    <property type="component" value="Unassembled WGS sequence"/>
</dbReference>
<dbReference type="Gene3D" id="3.40.630.10">
    <property type="entry name" value="Zn peptidases"/>
    <property type="match status" value="1"/>
</dbReference>
<dbReference type="GO" id="GO:0008270">
    <property type="term" value="F:zinc ion binding"/>
    <property type="evidence" value="ECO:0007669"/>
    <property type="project" value="InterPro"/>
</dbReference>
<dbReference type="PROSITE" id="PS00133">
    <property type="entry name" value="CARBOXYPEPT_ZN_2"/>
    <property type="match status" value="1"/>
</dbReference>
<dbReference type="GO" id="GO:0016485">
    <property type="term" value="P:protein processing"/>
    <property type="evidence" value="ECO:0007669"/>
    <property type="project" value="TreeGrafter"/>
</dbReference>
<evidence type="ECO:0000256" key="8">
    <source>
        <dbReference type="ARBA" id="ARBA00023180"/>
    </source>
</evidence>
<keyword evidence="4" id="KW-0645">Protease</keyword>
<reference evidence="13" key="1">
    <citation type="submission" date="2020-10" db="EMBL/GenBank/DDBJ databases">
        <authorList>
            <person name="Kikuchi T."/>
        </authorList>
    </citation>
    <scope>NUCLEOTIDE SEQUENCE</scope>
    <source>
        <strain evidence="13">NKZ352</strain>
    </source>
</reference>
<dbReference type="SUPFAM" id="SSF49464">
    <property type="entry name" value="Carboxypeptidase regulatory domain-like"/>
    <property type="match status" value="1"/>
</dbReference>
<evidence type="ECO:0000256" key="10">
    <source>
        <dbReference type="SAM" id="MobiDB-lite"/>
    </source>
</evidence>
<keyword evidence="8" id="KW-0325">Glycoprotein</keyword>
<dbReference type="FunFam" id="2.60.40.1120:FF:000027">
    <property type="entry name" value="CarboxyPeptidase D family"/>
    <property type="match status" value="1"/>
</dbReference>
<dbReference type="SMART" id="SM00631">
    <property type="entry name" value="Zn_pept"/>
    <property type="match status" value="1"/>
</dbReference>
<dbReference type="PANTHER" id="PTHR11532">
    <property type="entry name" value="PROTEASE M14 CARBOXYPEPTIDASE"/>
    <property type="match status" value="1"/>
</dbReference>
<comment type="cofactor">
    <cofactor evidence="1">
        <name>Zn(2+)</name>
        <dbReference type="ChEBI" id="CHEBI:29105"/>
    </cofactor>
</comment>
<name>A0A8S1GUX2_9PELO</name>
<dbReference type="PROSITE" id="PS51257">
    <property type="entry name" value="PROKAR_LIPOPROTEIN"/>
    <property type="match status" value="1"/>
</dbReference>
<dbReference type="FunFam" id="3.40.630.10:FF:000020">
    <property type="entry name" value="Carboxypeptidase D"/>
    <property type="match status" value="1"/>
</dbReference>
<organism evidence="13 14">
    <name type="scientific">Caenorhabditis auriculariae</name>
    <dbReference type="NCBI Taxonomy" id="2777116"/>
    <lineage>
        <taxon>Eukaryota</taxon>
        <taxon>Metazoa</taxon>
        <taxon>Ecdysozoa</taxon>
        <taxon>Nematoda</taxon>
        <taxon>Chromadorea</taxon>
        <taxon>Rhabditida</taxon>
        <taxon>Rhabditina</taxon>
        <taxon>Rhabditomorpha</taxon>
        <taxon>Rhabditoidea</taxon>
        <taxon>Rhabditidae</taxon>
        <taxon>Peloderinae</taxon>
        <taxon>Caenorhabditis</taxon>
    </lineage>
</organism>
<evidence type="ECO:0000313" key="13">
    <source>
        <dbReference type="EMBL" id="CAD6187516.1"/>
    </source>
</evidence>
<evidence type="ECO:0000313" key="14">
    <source>
        <dbReference type="Proteomes" id="UP000835052"/>
    </source>
</evidence>
<dbReference type="SUPFAM" id="SSF53187">
    <property type="entry name" value="Zn-dependent exopeptidases"/>
    <property type="match status" value="1"/>
</dbReference>
<comment type="similarity">
    <text evidence="2 9">Belongs to the peptidase M14 family.</text>
</comment>
<dbReference type="InterPro" id="IPR000834">
    <property type="entry name" value="Peptidase_M14"/>
</dbReference>
<evidence type="ECO:0000259" key="12">
    <source>
        <dbReference type="PROSITE" id="PS52035"/>
    </source>
</evidence>
<keyword evidence="6" id="KW-0378">Hydrolase</keyword>
<sequence>MRADVELLFVLFVAVFGGCQCSLEAEKDQQELISIFESQNEIATKEKLIEKIGPFIDPPNFKHRNYSALTAELYEIHRQFPDQTHVYSAGTSVQGRELWVLVVSRYPKEHKKNIPEFKYVANMHGNEVTGRVLLISMAWTLLNNYKTNLWMHQLLDSTRIHLMPTMNPDGYEYAEEGDDSGVAGRLNANGKDLNRNFPSRFPNYFPSNELQPETVAIMNWTRQIPFVLSANLHGGTTLVNYPFDDFPTRGKQRKFAPAPDNALFVRLAYSYARAHDRMWKEGPRCLDNNLNVAVDPQLGIMNGADWYIVNGGMQDWNYLQTNCFEITVEMNCVKFPLENELWPLWNENKYALLNYISLIHGAIHGTIQDSVTGKGIVNATVSIDQKSKIVVSYGEGEFWRLANMGIYNLTFDHNDYVPYTTTVQVDNFNRSPFIEVKLQRLHSLESTTKSSFTTTEKSTVHPSTRKSAGNEISTETESNLGGIEFVKNVWAIR</sequence>
<evidence type="ECO:0000256" key="6">
    <source>
        <dbReference type="ARBA" id="ARBA00022801"/>
    </source>
</evidence>
<dbReference type="GO" id="GO:0004181">
    <property type="term" value="F:metallocarboxypeptidase activity"/>
    <property type="evidence" value="ECO:0007669"/>
    <property type="project" value="InterPro"/>
</dbReference>
<evidence type="ECO:0000256" key="3">
    <source>
        <dbReference type="ARBA" id="ARBA00022645"/>
    </source>
</evidence>
<dbReference type="GO" id="GO:0006518">
    <property type="term" value="P:peptide metabolic process"/>
    <property type="evidence" value="ECO:0007669"/>
    <property type="project" value="TreeGrafter"/>
</dbReference>
<dbReference type="PRINTS" id="PR00765">
    <property type="entry name" value="CRBOXYPTASEA"/>
</dbReference>
<feature type="region of interest" description="Disordered" evidence="10">
    <location>
        <begin position="449"/>
        <end position="475"/>
    </location>
</feature>
<dbReference type="OrthoDB" id="10249045at2759"/>
<evidence type="ECO:0000256" key="11">
    <source>
        <dbReference type="SAM" id="SignalP"/>
    </source>
</evidence>
<dbReference type="EMBL" id="CAJGYM010000006">
    <property type="protein sequence ID" value="CAD6187516.1"/>
    <property type="molecule type" value="Genomic_DNA"/>
</dbReference>
<protein>
    <recommendedName>
        <fullName evidence="12">Peptidase M14 domain-containing protein</fullName>
    </recommendedName>
</protein>
<evidence type="ECO:0000256" key="4">
    <source>
        <dbReference type="ARBA" id="ARBA00022670"/>
    </source>
</evidence>
<dbReference type="Pfam" id="PF00246">
    <property type="entry name" value="Peptidase_M14"/>
    <property type="match status" value="1"/>
</dbReference>
<feature type="signal peptide" evidence="11">
    <location>
        <begin position="1"/>
        <end position="21"/>
    </location>
</feature>
<accession>A0A8S1GUX2</accession>
<evidence type="ECO:0000256" key="2">
    <source>
        <dbReference type="ARBA" id="ARBA00005988"/>
    </source>
</evidence>
<keyword evidence="3" id="KW-0121">Carboxypeptidase</keyword>
<proteinExistence type="inferred from homology"/>
<dbReference type="GO" id="GO:0005615">
    <property type="term" value="C:extracellular space"/>
    <property type="evidence" value="ECO:0007669"/>
    <property type="project" value="TreeGrafter"/>
</dbReference>
<dbReference type="Gene3D" id="2.60.40.1120">
    <property type="entry name" value="Carboxypeptidase-like, regulatory domain"/>
    <property type="match status" value="1"/>
</dbReference>
<feature type="active site" description="Proton donor/acceptor" evidence="9">
    <location>
        <position position="329"/>
    </location>
</feature>
<keyword evidence="5" id="KW-0479">Metal-binding</keyword>
<feature type="chain" id="PRO_5035787730" description="Peptidase M14 domain-containing protein" evidence="11">
    <location>
        <begin position="22"/>
        <end position="493"/>
    </location>
</feature>
<dbReference type="PANTHER" id="PTHR11532:SF73">
    <property type="entry name" value="CARBOXYPEPTIDASE D"/>
    <property type="match status" value="1"/>
</dbReference>
<dbReference type="AlphaFoldDB" id="A0A8S1GUX2"/>
<keyword evidence="7" id="KW-0862">Zinc</keyword>
<dbReference type="InterPro" id="IPR008969">
    <property type="entry name" value="CarboxyPept-like_regulatory"/>
</dbReference>
<evidence type="ECO:0000256" key="5">
    <source>
        <dbReference type="ARBA" id="ARBA00022723"/>
    </source>
</evidence>
<feature type="compositionally biased region" description="Polar residues" evidence="10">
    <location>
        <begin position="460"/>
        <end position="475"/>
    </location>
</feature>
<dbReference type="PROSITE" id="PS52035">
    <property type="entry name" value="PEPTIDASE_M14"/>
    <property type="match status" value="1"/>
</dbReference>
<dbReference type="CDD" id="cd11308">
    <property type="entry name" value="Peptidase_M14NE-CP-C_like"/>
    <property type="match status" value="1"/>
</dbReference>
<evidence type="ECO:0000256" key="7">
    <source>
        <dbReference type="ARBA" id="ARBA00022833"/>
    </source>
</evidence>
<comment type="caution">
    <text evidence="13">The sequence shown here is derived from an EMBL/GenBank/DDBJ whole genome shotgun (WGS) entry which is preliminary data.</text>
</comment>
<dbReference type="CDD" id="cd03858">
    <property type="entry name" value="M14_CP_N-E_like"/>
    <property type="match status" value="1"/>
</dbReference>
<keyword evidence="11" id="KW-0732">Signal</keyword>
<evidence type="ECO:0000256" key="9">
    <source>
        <dbReference type="PROSITE-ProRule" id="PRU01379"/>
    </source>
</evidence>
<keyword evidence="14" id="KW-1185">Reference proteome</keyword>
<dbReference type="InterPro" id="IPR050753">
    <property type="entry name" value="Peptidase_M14_domain"/>
</dbReference>